<sequence>MGKPTVFGIAYRPGSRFEYTSFQASPNAAVFAVSPDPSSPEDCIEARSTGLYISLLVNGTQVAIETLWSVEENGKDRTGRQRRNAQSVDIWAKCKHPNVVQLLGKATVLPEGNIAAVYGWEDYRLHRYLTVSLYLKKYPTTLADRFQLSVSISAGVAYLHTLKIIHGDIRSGQILVTDGGIPRLLPSLQCTSEANSTQSVEAGILPWAAPELLGNTPNRTFASDVYSLGMEVIIQAVPYLNLSDKLQLSTSILRGDLPSRPTEYIPKNDTGNAIWDLLCRCWSRDPADRPPAMQVYDALCGLGCPLDSESMAQELVVSPGTTVQELAVHFEKRGVKNYTDLLQEAGFIAISPCSDTSLANIYKFNLPGHQWTAIKCVKHVSPYKMRKRAARELSCWSSYSHRNILPIIGFAVVQDNLAMISLWMNNGYVTEYVVRNPGCHRLILCIQLVQAIVYLHEQGVVHGDIKGPNVLISDSEEVQVADFGVSIMDHKEIEFSKTSTGHGTERWQAREDSIAI</sequence>
<dbReference type="AlphaFoldDB" id="A0A8H3HY11"/>
<protein>
    <recommendedName>
        <fullName evidence="3">Protein kinase domain-containing protein</fullName>
    </recommendedName>
</protein>
<dbReference type="PROSITE" id="PS00108">
    <property type="entry name" value="PROTEIN_KINASE_ST"/>
    <property type="match status" value="1"/>
</dbReference>
<keyword evidence="1" id="KW-0547">Nucleotide-binding</keyword>
<dbReference type="PANTHER" id="PTHR44329">
    <property type="entry name" value="SERINE/THREONINE-PROTEIN KINASE TNNI3K-RELATED"/>
    <property type="match status" value="1"/>
</dbReference>
<organism evidence="4 5">
    <name type="scientific">Rhizoctonia solani</name>
    <dbReference type="NCBI Taxonomy" id="456999"/>
    <lineage>
        <taxon>Eukaryota</taxon>
        <taxon>Fungi</taxon>
        <taxon>Dikarya</taxon>
        <taxon>Basidiomycota</taxon>
        <taxon>Agaricomycotina</taxon>
        <taxon>Agaricomycetes</taxon>
        <taxon>Cantharellales</taxon>
        <taxon>Ceratobasidiaceae</taxon>
        <taxon>Rhizoctonia</taxon>
    </lineage>
</organism>
<dbReference type="SMART" id="SM00220">
    <property type="entry name" value="S_TKc"/>
    <property type="match status" value="1"/>
</dbReference>
<feature type="domain" description="Protein kinase" evidence="3">
    <location>
        <begin position="336"/>
        <end position="516"/>
    </location>
</feature>
<dbReference type="CDD" id="cd00180">
    <property type="entry name" value="PKc"/>
    <property type="match status" value="1"/>
</dbReference>
<dbReference type="Pfam" id="PF07714">
    <property type="entry name" value="PK_Tyr_Ser-Thr"/>
    <property type="match status" value="1"/>
</dbReference>
<evidence type="ECO:0000313" key="5">
    <source>
        <dbReference type="Proteomes" id="UP000663827"/>
    </source>
</evidence>
<reference evidence="4" key="1">
    <citation type="submission" date="2021-01" db="EMBL/GenBank/DDBJ databases">
        <authorList>
            <person name="Kaushik A."/>
        </authorList>
    </citation>
    <scope>NUCLEOTIDE SEQUENCE</scope>
    <source>
        <strain evidence="4">AG5</strain>
    </source>
</reference>
<dbReference type="SUPFAM" id="SSF56112">
    <property type="entry name" value="Protein kinase-like (PK-like)"/>
    <property type="match status" value="2"/>
</dbReference>
<feature type="domain" description="Protein kinase" evidence="3">
    <location>
        <begin position="7"/>
        <end position="299"/>
    </location>
</feature>
<dbReference type="GO" id="GO:0005524">
    <property type="term" value="F:ATP binding"/>
    <property type="evidence" value="ECO:0007669"/>
    <property type="project" value="InterPro"/>
</dbReference>
<evidence type="ECO:0000256" key="2">
    <source>
        <dbReference type="ARBA" id="ARBA00022840"/>
    </source>
</evidence>
<name>A0A8H3HY11_9AGAM</name>
<dbReference type="Gene3D" id="1.10.510.10">
    <property type="entry name" value="Transferase(Phosphotransferase) domain 1"/>
    <property type="match status" value="2"/>
</dbReference>
<dbReference type="PROSITE" id="PS50011">
    <property type="entry name" value="PROTEIN_KINASE_DOM"/>
    <property type="match status" value="2"/>
</dbReference>
<evidence type="ECO:0000259" key="3">
    <source>
        <dbReference type="PROSITE" id="PS50011"/>
    </source>
</evidence>
<dbReference type="InterPro" id="IPR051681">
    <property type="entry name" value="Ser/Thr_Kinases-Pseudokinases"/>
</dbReference>
<dbReference type="GO" id="GO:0004674">
    <property type="term" value="F:protein serine/threonine kinase activity"/>
    <property type="evidence" value="ECO:0007669"/>
    <property type="project" value="TreeGrafter"/>
</dbReference>
<evidence type="ECO:0000256" key="1">
    <source>
        <dbReference type="ARBA" id="ARBA00022741"/>
    </source>
</evidence>
<accession>A0A8H3HY11</accession>
<dbReference type="EMBL" id="CAJNJQ010000675">
    <property type="protein sequence ID" value="CAE7093650.1"/>
    <property type="molecule type" value="Genomic_DNA"/>
</dbReference>
<dbReference type="PANTHER" id="PTHR44329:SF298">
    <property type="entry name" value="MIXED LINEAGE KINASE DOMAIN-LIKE PROTEIN"/>
    <property type="match status" value="1"/>
</dbReference>
<dbReference type="InterPro" id="IPR008271">
    <property type="entry name" value="Ser/Thr_kinase_AS"/>
</dbReference>
<proteinExistence type="predicted"/>
<comment type="caution">
    <text evidence="4">The sequence shown here is derived from an EMBL/GenBank/DDBJ whole genome shotgun (WGS) entry which is preliminary data.</text>
</comment>
<dbReference type="InterPro" id="IPR011009">
    <property type="entry name" value="Kinase-like_dom_sf"/>
</dbReference>
<gene>
    <name evidence="4" type="ORF">RDB_LOCUS34335</name>
</gene>
<dbReference type="Proteomes" id="UP000663827">
    <property type="component" value="Unassembled WGS sequence"/>
</dbReference>
<keyword evidence="2" id="KW-0067">ATP-binding</keyword>
<dbReference type="InterPro" id="IPR001245">
    <property type="entry name" value="Ser-Thr/Tyr_kinase_cat_dom"/>
</dbReference>
<dbReference type="Pfam" id="PF00069">
    <property type="entry name" value="Pkinase"/>
    <property type="match status" value="1"/>
</dbReference>
<dbReference type="InterPro" id="IPR000719">
    <property type="entry name" value="Prot_kinase_dom"/>
</dbReference>
<evidence type="ECO:0000313" key="4">
    <source>
        <dbReference type="EMBL" id="CAE7093650.1"/>
    </source>
</evidence>